<dbReference type="Gene3D" id="2.60.40.10">
    <property type="entry name" value="Immunoglobulins"/>
    <property type="match status" value="1"/>
</dbReference>
<dbReference type="SMART" id="SM00409">
    <property type="entry name" value="IG"/>
    <property type="match status" value="1"/>
</dbReference>
<name>A0A665X1T0_ECHNA</name>
<gene>
    <name evidence="14" type="primary">mpzl2b</name>
</gene>
<proteinExistence type="inferred from homology"/>
<dbReference type="SUPFAM" id="SSF48726">
    <property type="entry name" value="Immunoglobulin"/>
    <property type="match status" value="1"/>
</dbReference>
<reference evidence="14" key="3">
    <citation type="submission" date="2025-09" db="UniProtKB">
        <authorList>
            <consortium name="Ensembl"/>
        </authorList>
    </citation>
    <scope>IDENTIFICATION</scope>
</reference>
<evidence type="ECO:0000256" key="1">
    <source>
        <dbReference type="ARBA" id="ARBA00004479"/>
    </source>
</evidence>
<dbReference type="OrthoDB" id="8916449at2759"/>
<dbReference type="PRINTS" id="PR00213">
    <property type="entry name" value="MYELINP0"/>
</dbReference>
<evidence type="ECO:0000313" key="15">
    <source>
        <dbReference type="Proteomes" id="UP000472264"/>
    </source>
</evidence>
<comment type="subcellular location">
    <subcellularLocation>
        <location evidence="1">Membrane</location>
        <topology evidence="1">Single-pass type I membrane protein</topology>
    </subcellularLocation>
</comment>
<evidence type="ECO:0000256" key="11">
    <source>
        <dbReference type="SAM" id="Phobius"/>
    </source>
</evidence>
<reference evidence="14" key="1">
    <citation type="submission" date="2021-04" db="EMBL/GenBank/DDBJ databases">
        <authorList>
            <consortium name="Wellcome Sanger Institute Data Sharing"/>
        </authorList>
    </citation>
    <scope>NUCLEOTIDE SEQUENCE [LARGE SCALE GENOMIC DNA]</scope>
</reference>
<dbReference type="OMA" id="DVHGVNG"/>
<feature type="transmembrane region" description="Helical" evidence="11">
    <location>
        <begin position="153"/>
        <end position="177"/>
    </location>
</feature>
<evidence type="ECO:0000256" key="4">
    <source>
        <dbReference type="ARBA" id="ARBA00022729"/>
    </source>
</evidence>
<dbReference type="InterPro" id="IPR013106">
    <property type="entry name" value="Ig_V-set"/>
</dbReference>
<evidence type="ECO:0000256" key="5">
    <source>
        <dbReference type="ARBA" id="ARBA00022989"/>
    </source>
</evidence>
<evidence type="ECO:0000259" key="13">
    <source>
        <dbReference type="PROSITE" id="PS50835"/>
    </source>
</evidence>
<dbReference type="GO" id="GO:0098609">
    <property type="term" value="P:cell-cell adhesion"/>
    <property type="evidence" value="ECO:0007669"/>
    <property type="project" value="TreeGrafter"/>
</dbReference>
<keyword evidence="6 11" id="KW-0472">Membrane</keyword>
<dbReference type="InterPro" id="IPR013783">
    <property type="entry name" value="Ig-like_fold"/>
</dbReference>
<evidence type="ECO:0000256" key="8">
    <source>
        <dbReference type="ARBA" id="ARBA00023180"/>
    </source>
</evidence>
<organism evidence="14 15">
    <name type="scientific">Echeneis naucrates</name>
    <name type="common">Live sharksucker</name>
    <dbReference type="NCBI Taxonomy" id="173247"/>
    <lineage>
        <taxon>Eukaryota</taxon>
        <taxon>Metazoa</taxon>
        <taxon>Chordata</taxon>
        <taxon>Craniata</taxon>
        <taxon>Vertebrata</taxon>
        <taxon>Euteleostomi</taxon>
        <taxon>Actinopterygii</taxon>
        <taxon>Neopterygii</taxon>
        <taxon>Teleostei</taxon>
        <taxon>Neoteleostei</taxon>
        <taxon>Acanthomorphata</taxon>
        <taxon>Carangaria</taxon>
        <taxon>Carangiformes</taxon>
        <taxon>Echeneidae</taxon>
        <taxon>Echeneis</taxon>
    </lineage>
</organism>
<feature type="signal peptide" evidence="12">
    <location>
        <begin position="1"/>
        <end position="27"/>
    </location>
</feature>
<keyword evidence="3 11" id="KW-0812">Transmembrane</keyword>
<keyword evidence="15" id="KW-1185">Reference proteome</keyword>
<feature type="domain" description="Ig-like" evidence="13">
    <location>
        <begin position="20"/>
        <end position="146"/>
    </location>
</feature>
<dbReference type="FunFam" id="2.60.40.10:FF:000193">
    <property type="entry name" value="Myelin protein zero-like 1 like"/>
    <property type="match status" value="1"/>
</dbReference>
<feature type="chain" id="PRO_5025518754" evidence="12">
    <location>
        <begin position="28"/>
        <end position="263"/>
    </location>
</feature>
<dbReference type="Pfam" id="PF07686">
    <property type="entry name" value="V-set"/>
    <property type="match status" value="1"/>
</dbReference>
<evidence type="ECO:0000256" key="2">
    <source>
        <dbReference type="ARBA" id="ARBA00007180"/>
    </source>
</evidence>
<dbReference type="PANTHER" id="PTHR13869:SF21">
    <property type="entry name" value="MYELIN PROTEIN ZERO-LIKE PROTEIN 2"/>
    <property type="match status" value="1"/>
</dbReference>
<keyword evidence="7" id="KW-1015">Disulfide bond</keyword>
<evidence type="ECO:0000256" key="9">
    <source>
        <dbReference type="ARBA" id="ARBA00023319"/>
    </source>
</evidence>
<sequence>MSSPMSRIWPVLLLGGFLLPGMQYVSGIDIYTPNEVEAVNGTNVKLKCTFSSNHPLSLQSVTVSWNFRPINSGTDESVFYYHEVGYPPLQGRFKGHAVWSGDILRGDASITLHEVPPTFNGTFTCQVRNRPDVHGSNGEIVLKVVNKATFSEIGILAIAVGSACGIILLLLSIFVAVRFCKRQRMENDIELHPQEREWKDPTVCTPEEAVHLKVVEKKLEGESSDDEESEPSSGDDEEEDGLEEEDDDDDDDDDDGGDDDDDD</sequence>
<dbReference type="GO" id="GO:0005886">
    <property type="term" value="C:plasma membrane"/>
    <property type="evidence" value="ECO:0007669"/>
    <property type="project" value="TreeGrafter"/>
</dbReference>
<accession>A0A665X1T0</accession>
<protein>
    <submittedName>
        <fullName evidence="14">Myelin protein zero-like protein 2</fullName>
    </submittedName>
</protein>
<keyword evidence="9" id="KW-0393">Immunoglobulin domain</keyword>
<dbReference type="InterPro" id="IPR036179">
    <property type="entry name" value="Ig-like_dom_sf"/>
</dbReference>
<keyword evidence="8" id="KW-0325">Glycoprotein</keyword>
<dbReference type="Proteomes" id="UP000472264">
    <property type="component" value="Chromosome 14"/>
</dbReference>
<feature type="region of interest" description="Disordered" evidence="10">
    <location>
        <begin position="216"/>
        <end position="263"/>
    </location>
</feature>
<evidence type="ECO:0000256" key="6">
    <source>
        <dbReference type="ARBA" id="ARBA00023136"/>
    </source>
</evidence>
<dbReference type="InParanoid" id="A0A665X1T0"/>
<keyword evidence="4 12" id="KW-0732">Signal</keyword>
<dbReference type="PROSITE" id="PS50835">
    <property type="entry name" value="IG_LIKE"/>
    <property type="match status" value="1"/>
</dbReference>
<dbReference type="InterPro" id="IPR003599">
    <property type="entry name" value="Ig_sub"/>
</dbReference>
<evidence type="ECO:0000256" key="7">
    <source>
        <dbReference type="ARBA" id="ARBA00023157"/>
    </source>
</evidence>
<feature type="compositionally biased region" description="Acidic residues" evidence="10">
    <location>
        <begin position="222"/>
        <end position="263"/>
    </location>
</feature>
<dbReference type="Ensembl" id="ENSENLT00000051292.1">
    <property type="protein sequence ID" value="ENSENLP00000050071.1"/>
    <property type="gene ID" value="ENSENLG00000021053.1"/>
</dbReference>
<dbReference type="InterPro" id="IPR000920">
    <property type="entry name" value="Myelin_P0-rel"/>
</dbReference>
<evidence type="ECO:0000256" key="12">
    <source>
        <dbReference type="SAM" id="SignalP"/>
    </source>
</evidence>
<reference evidence="14" key="2">
    <citation type="submission" date="2025-08" db="UniProtKB">
        <authorList>
            <consortium name="Ensembl"/>
        </authorList>
    </citation>
    <scope>IDENTIFICATION</scope>
</reference>
<evidence type="ECO:0000313" key="14">
    <source>
        <dbReference type="Ensembl" id="ENSENLP00000050071.1"/>
    </source>
</evidence>
<evidence type="ECO:0000256" key="10">
    <source>
        <dbReference type="SAM" id="MobiDB-lite"/>
    </source>
</evidence>
<keyword evidence="5 11" id="KW-1133">Transmembrane helix</keyword>
<dbReference type="PANTHER" id="PTHR13869">
    <property type="entry name" value="MYELIN P0 RELATED"/>
    <property type="match status" value="1"/>
</dbReference>
<dbReference type="InterPro" id="IPR007110">
    <property type="entry name" value="Ig-like_dom"/>
</dbReference>
<evidence type="ECO:0000256" key="3">
    <source>
        <dbReference type="ARBA" id="ARBA00022692"/>
    </source>
</evidence>
<dbReference type="AlphaFoldDB" id="A0A665X1T0"/>
<comment type="similarity">
    <text evidence="2">Belongs to the myelin P0 protein family.</text>
</comment>